<reference evidence="1 2" key="1">
    <citation type="submission" date="2018-09" db="EMBL/GenBank/DDBJ databases">
        <title>Nocardia yunnanensis sp. nov., an actinomycete isolated from a soil sample.</title>
        <authorList>
            <person name="Zhang J."/>
        </authorList>
    </citation>
    <scope>NUCLEOTIDE SEQUENCE [LARGE SCALE GENOMIC DNA]</scope>
    <source>
        <strain evidence="1 2">CFHS0054</strain>
    </source>
</reference>
<proteinExistence type="predicted"/>
<protein>
    <submittedName>
        <fullName evidence="1">Uncharacterized protein</fullName>
    </submittedName>
</protein>
<sequence>MIRSRAAYPSCSRSQLAGQRPVDDARQLGWMLGPLRVHALTAFESRSNRDMLGGPGHRISTMRFFWPNPITTQVVTAAGWTPARRIDIAMWVDSLEGEGYQVTRSAASILEGFGNLALHIPEIPGSERPAETLFFDPIDVGSGMYERYADLELAIGHRMTPLAVNSTGTAFLLVLDNGSVVSDGPHGLQLLGNTFPQALDLSVCRHRSPISLLTYNYTRPRRPVHA</sequence>
<name>A0A386ZCC2_9NOCA</name>
<evidence type="ECO:0000313" key="1">
    <source>
        <dbReference type="EMBL" id="AYF75502.1"/>
    </source>
</evidence>
<keyword evidence="2" id="KW-1185">Reference proteome</keyword>
<dbReference type="OrthoDB" id="3351204at2"/>
<dbReference type="Proteomes" id="UP000267164">
    <property type="component" value="Chromosome"/>
</dbReference>
<gene>
    <name evidence="1" type="ORF">D7D52_18425</name>
</gene>
<organism evidence="1 2">
    <name type="scientific">Nocardia yunnanensis</name>
    <dbReference type="NCBI Taxonomy" id="2382165"/>
    <lineage>
        <taxon>Bacteria</taxon>
        <taxon>Bacillati</taxon>
        <taxon>Actinomycetota</taxon>
        <taxon>Actinomycetes</taxon>
        <taxon>Mycobacteriales</taxon>
        <taxon>Nocardiaceae</taxon>
        <taxon>Nocardia</taxon>
    </lineage>
</organism>
<accession>A0A386ZCC2</accession>
<evidence type="ECO:0000313" key="2">
    <source>
        <dbReference type="Proteomes" id="UP000267164"/>
    </source>
</evidence>
<dbReference type="EMBL" id="CP032568">
    <property type="protein sequence ID" value="AYF75502.1"/>
    <property type="molecule type" value="Genomic_DNA"/>
</dbReference>
<dbReference type="Pfam" id="PF14433">
    <property type="entry name" value="SUKH-3"/>
    <property type="match status" value="1"/>
</dbReference>
<dbReference type="InterPro" id="IPR025850">
    <property type="entry name" value="SUKH-3"/>
</dbReference>
<dbReference type="AlphaFoldDB" id="A0A386ZCC2"/>
<dbReference type="KEGG" id="nyu:D7D52_18425"/>